<evidence type="ECO:0000256" key="1">
    <source>
        <dbReference type="ARBA" id="ARBA00007824"/>
    </source>
</evidence>
<dbReference type="InterPro" id="IPR007053">
    <property type="entry name" value="LRAT_dom"/>
</dbReference>
<dbReference type="InterPro" id="IPR051496">
    <property type="entry name" value="H-rev107_PLA/AT"/>
</dbReference>
<dbReference type="EMBL" id="OY882866">
    <property type="protein sequence ID" value="CAK6449654.1"/>
    <property type="molecule type" value="Genomic_DNA"/>
</dbReference>
<dbReference type="PANTHER" id="PTHR13943">
    <property type="entry name" value="HRAS-LIKE SUPPRESSOR - RELATED"/>
    <property type="match status" value="1"/>
</dbReference>
<evidence type="ECO:0000256" key="4">
    <source>
        <dbReference type="ARBA" id="ARBA00023098"/>
    </source>
</evidence>
<feature type="domain" description="LRAT" evidence="6">
    <location>
        <begin position="13"/>
        <end position="129"/>
    </location>
</feature>
<sequence>MCTPEGKPKPGDLIEIFRIGYQHWALYVGDGCVIHLAPPDGFSGAGSPSVLSVLSSRGMVKKQRLKDVVGDCPYQVNNHLDQEYTPLPVNKIIRSAEKMVGKQLAYDVLDRNCEHFVTDLRYGKARSRQAEKSIITVVMFGALTVAAYIFMHMLSRHQ</sequence>
<dbReference type="PANTHER" id="PTHR13943:SF36">
    <property type="entry name" value="PHOSPHOLIPASE A AND ACYLTRANSFERASE 4"/>
    <property type="match status" value="1"/>
</dbReference>
<comment type="similarity">
    <text evidence="1">Belongs to the H-rev107 family.</text>
</comment>
<keyword evidence="5" id="KW-1133">Transmembrane helix</keyword>
<reference evidence="7" key="1">
    <citation type="submission" date="2023-12" db="EMBL/GenBank/DDBJ databases">
        <authorList>
            <person name="Brown T."/>
        </authorList>
    </citation>
    <scope>NUCLEOTIDE SEQUENCE</scope>
</reference>
<evidence type="ECO:0000259" key="6">
    <source>
        <dbReference type="PROSITE" id="PS51934"/>
    </source>
</evidence>
<keyword evidence="3" id="KW-0378">Hydrolase</keyword>
<name>A0ABP0AHH5_PIPNA</name>
<evidence type="ECO:0000256" key="2">
    <source>
        <dbReference type="ARBA" id="ARBA00022679"/>
    </source>
</evidence>
<evidence type="ECO:0000256" key="5">
    <source>
        <dbReference type="SAM" id="Phobius"/>
    </source>
</evidence>
<keyword evidence="4" id="KW-0443">Lipid metabolism</keyword>
<dbReference type="Gene3D" id="3.90.1720.10">
    <property type="entry name" value="endopeptidase domain like (from Nostoc punctiforme)"/>
    <property type="match status" value="1"/>
</dbReference>
<evidence type="ECO:0000256" key="3">
    <source>
        <dbReference type="ARBA" id="ARBA00022801"/>
    </source>
</evidence>
<evidence type="ECO:0000313" key="7">
    <source>
        <dbReference type="EMBL" id="CAK6449654.1"/>
    </source>
</evidence>
<organism evidence="7 8">
    <name type="scientific">Pipistrellus nathusii</name>
    <name type="common">Nathusius' pipistrelle</name>
    <dbReference type="NCBI Taxonomy" id="59473"/>
    <lineage>
        <taxon>Eukaryota</taxon>
        <taxon>Metazoa</taxon>
        <taxon>Chordata</taxon>
        <taxon>Craniata</taxon>
        <taxon>Vertebrata</taxon>
        <taxon>Euteleostomi</taxon>
        <taxon>Mammalia</taxon>
        <taxon>Eutheria</taxon>
        <taxon>Laurasiatheria</taxon>
        <taxon>Chiroptera</taxon>
        <taxon>Yangochiroptera</taxon>
        <taxon>Vespertilionidae</taxon>
        <taxon>Pipistrellus</taxon>
    </lineage>
</organism>
<dbReference type="Pfam" id="PF04970">
    <property type="entry name" value="LRAT"/>
    <property type="match status" value="1"/>
</dbReference>
<evidence type="ECO:0000313" key="8">
    <source>
        <dbReference type="Proteomes" id="UP001314169"/>
    </source>
</evidence>
<dbReference type="Proteomes" id="UP001314169">
    <property type="component" value="Chromosome 9"/>
</dbReference>
<keyword evidence="5" id="KW-0472">Membrane</keyword>
<keyword evidence="2" id="KW-0808">Transferase</keyword>
<protein>
    <recommendedName>
        <fullName evidence="6">LRAT domain-containing protein</fullName>
    </recommendedName>
</protein>
<accession>A0ABP0AHH5</accession>
<gene>
    <name evidence="7" type="ORF">MPIPNATIZW_LOCUS17960</name>
</gene>
<keyword evidence="5" id="KW-0812">Transmembrane</keyword>
<dbReference type="PROSITE" id="PS51934">
    <property type="entry name" value="LRAT"/>
    <property type="match status" value="1"/>
</dbReference>
<keyword evidence="8" id="KW-1185">Reference proteome</keyword>
<proteinExistence type="inferred from homology"/>
<feature type="transmembrane region" description="Helical" evidence="5">
    <location>
        <begin position="134"/>
        <end position="154"/>
    </location>
</feature>